<name>A0A1H0NI20_9RHOB</name>
<dbReference type="EMBL" id="FQZZ01000012">
    <property type="protein sequence ID" value="SHK89457.1"/>
    <property type="molecule type" value="Genomic_DNA"/>
</dbReference>
<proteinExistence type="predicted"/>
<gene>
    <name evidence="1" type="ORF">SAMN05444142_11252</name>
</gene>
<protein>
    <submittedName>
        <fullName evidence="1">Uncharacterized protein</fullName>
    </submittedName>
</protein>
<sequence length="99" mass="10705">MDQALADAPDGQNSLTDPDAWAMATSARHSGMVGYNVQTPVDTETHRVVAHDVTNQGFDRDHLSPMAVAAREALLPRYRDIENVGSPEVRLVRAAPQGP</sequence>
<accession>A0A1H0NI20</accession>
<reference evidence="1 2" key="1">
    <citation type="submission" date="2016-11" db="EMBL/GenBank/DDBJ databases">
        <authorList>
            <person name="Varghese N."/>
            <person name="Submissions S."/>
        </authorList>
    </citation>
    <scope>NUCLEOTIDE SEQUENCE [LARGE SCALE GENOMIC DNA]</scope>
    <source>
        <strain evidence="1 2">DSM 29620</strain>
    </source>
</reference>
<keyword evidence="2" id="KW-1185">Reference proteome</keyword>
<organism evidence="1 2">
    <name type="scientific">Lutimaribacter pacificus</name>
    <dbReference type="NCBI Taxonomy" id="391948"/>
    <lineage>
        <taxon>Bacteria</taxon>
        <taxon>Pseudomonadati</taxon>
        <taxon>Pseudomonadota</taxon>
        <taxon>Alphaproteobacteria</taxon>
        <taxon>Rhodobacterales</taxon>
        <taxon>Roseobacteraceae</taxon>
        <taxon>Lutimaribacter</taxon>
    </lineage>
</organism>
<dbReference type="PANTHER" id="PTHR33408">
    <property type="entry name" value="TRANSPOSASE"/>
    <property type="match status" value="1"/>
</dbReference>
<evidence type="ECO:0000313" key="1">
    <source>
        <dbReference type="EMBL" id="SHK89457.1"/>
    </source>
</evidence>
<dbReference type="AlphaFoldDB" id="A0A1H0NI20"/>
<dbReference type="Proteomes" id="UP000324252">
    <property type="component" value="Unassembled WGS sequence"/>
</dbReference>
<evidence type="ECO:0000313" key="2">
    <source>
        <dbReference type="Proteomes" id="UP000324252"/>
    </source>
</evidence>